<feature type="compositionally biased region" description="Acidic residues" evidence="1">
    <location>
        <begin position="1"/>
        <end position="25"/>
    </location>
</feature>
<organism evidence="2">
    <name type="scientific">Halobacterium sp. NMX12-1</name>
    <dbReference type="NCBI Taxonomy" id="3166650"/>
    <lineage>
        <taxon>Archaea</taxon>
        <taxon>Methanobacteriati</taxon>
        <taxon>Methanobacteriota</taxon>
        <taxon>Stenosarchaea group</taxon>
        <taxon>Halobacteria</taxon>
        <taxon>Halobacteriales</taxon>
        <taxon>Halobacteriaceae</taxon>
        <taxon>Halobacterium</taxon>
    </lineage>
</organism>
<feature type="region of interest" description="Disordered" evidence="1">
    <location>
        <begin position="1"/>
        <end position="62"/>
    </location>
</feature>
<accession>A0AAU8CH06</accession>
<name>A0AAU8CH06_9EURY</name>
<dbReference type="AlphaFoldDB" id="A0AAU8CH06"/>
<dbReference type="Pfam" id="PF25925">
    <property type="entry name" value="DUF7970"/>
    <property type="match status" value="1"/>
</dbReference>
<feature type="compositionally biased region" description="Low complexity" evidence="1">
    <location>
        <begin position="26"/>
        <end position="39"/>
    </location>
</feature>
<gene>
    <name evidence="2" type="ORF">ABSL23_15925</name>
</gene>
<protein>
    <submittedName>
        <fullName evidence="2">Uncharacterized protein</fullName>
    </submittedName>
</protein>
<reference evidence="2" key="1">
    <citation type="submission" date="2024-06" db="EMBL/GenBank/DDBJ databases">
        <title>Genome Sequence of an extremely halophilic archaeon isolated from Permian era halite, Salado Formation, Carlsbad, New Mexico: Halobacterium sp. strain NMX12-1.</title>
        <authorList>
            <person name="Sotoa L."/>
            <person name="DasSarma P."/>
            <person name="Anton B.P."/>
            <person name="Vincze T."/>
            <person name="Verma I."/>
            <person name="Eralp B."/>
            <person name="Powers D.W."/>
            <person name="Dozier B.L."/>
            <person name="Roberts R.J."/>
            <person name="DasSarma S."/>
        </authorList>
    </citation>
    <scope>NUCLEOTIDE SEQUENCE</scope>
    <source>
        <strain evidence="2">NMX12-1</strain>
        <plasmid evidence="2">pNMX12-1_211</plasmid>
    </source>
</reference>
<sequence>MTSDPFDDLDETIEDQDDETEDSEPETTSTAPSTAATEETTSDDGTDEPMTTGEQVAQEEADPYTTKAFEFGDEATQFPFYVREATLDEWDTVDDVEVTPALVQDGVKDVTTSEKHDAMLQMVMDNPDVLVEYIKDARGIPDADTDGLRNE</sequence>
<dbReference type="GeneID" id="91110670"/>
<dbReference type="InterPro" id="IPR058276">
    <property type="entry name" value="DUF7970"/>
</dbReference>
<geneLocation type="plasmid" evidence="2">
    <name>pNMX12-1_211</name>
</geneLocation>
<evidence type="ECO:0000313" key="2">
    <source>
        <dbReference type="EMBL" id="XCF18214.1"/>
    </source>
</evidence>
<keyword evidence="2" id="KW-0614">Plasmid</keyword>
<evidence type="ECO:0000256" key="1">
    <source>
        <dbReference type="SAM" id="MobiDB-lite"/>
    </source>
</evidence>
<dbReference type="KEGG" id="hanx:ABSL23_15925"/>
<proteinExistence type="predicted"/>
<dbReference type="EMBL" id="CP159205">
    <property type="protein sequence ID" value="XCF18214.1"/>
    <property type="molecule type" value="Genomic_DNA"/>
</dbReference>
<dbReference type="RefSeq" id="WP_353635533.1">
    <property type="nucleotide sequence ID" value="NZ_CP159205.1"/>
</dbReference>